<sequence>MAATEDAVAAMNAVFQRAPDLGGDTERVVALGGRPGDTWHWRRPCSTCRTRIPATGPRPSSC</sequence>
<evidence type="ECO:0000313" key="1">
    <source>
        <dbReference type="EMBL" id="MCT2587556.1"/>
    </source>
</evidence>
<dbReference type="RefSeq" id="WP_260195457.1">
    <property type="nucleotide sequence ID" value="NZ_JAFFZE010000026.1"/>
</dbReference>
<keyword evidence="2" id="KW-1185">Reference proteome</keyword>
<accession>A0ABT2JI52</accession>
<evidence type="ECO:0000313" key="2">
    <source>
        <dbReference type="Proteomes" id="UP001156441"/>
    </source>
</evidence>
<gene>
    <name evidence="1" type="ORF">JT362_30995</name>
</gene>
<comment type="caution">
    <text evidence="1">The sequence shown here is derived from an EMBL/GenBank/DDBJ whole genome shotgun (WGS) entry which is preliminary data.</text>
</comment>
<reference evidence="1 2" key="1">
    <citation type="submission" date="2021-02" db="EMBL/GenBank/DDBJ databases">
        <title>Actinophytocola xerophila sp. nov., isolated from soil of cotton cropping field.</title>
        <authorList>
            <person name="Huang R."/>
            <person name="Chen X."/>
            <person name="Ge X."/>
            <person name="Liu W."/>
        </authorList>
    </citation>
    <scope>NUCLEOTIDE SEQUENCE [LARGE SCALE GENOMIC DNA]</scope>
    <source>
        <strain evidence="1 2">S1-96</strain>
    </source>
</reference>
<proteinExistence type="predicted"/>
<dbReference type="EMBL" id="JAFFZE010000026">
    <property type="protein sequence ID" value="MCT2587556.1"/>
    <property type="molecule type" value="Genomic_DNA"/>
</dbReference>
<organism evidence="1 2">
    <name type="scientific">Actinophytocola gossypii</name>
    <dbReference type="NCBI Taxonomy" id="2812003"/>
    <lineage>
        <taxon>Bacteria</taxon>
        <taxon>Bacillati</taxon>
        <taxon>Actinomycetota</taxon>
        <taxon>Actinomycetes</taxon>
        <taxon>Pseudonocardiales</taxon>
        <taxon>Pseudonocardiaceae</taxon>
    </lineage>
</organism>
<name>A0ABT2JI52_9PSEU</name>
<dbReference type="Proteomes" id="UP001156441">
    <property type="component" value="Unassembled WGS sequence"/>
</dbReference>
<protein>
    <submittedName>
        <fullName evidence="1">Uncharacterized protein</fullName>
    </submittedName>
</protein>